<organism evidence="5 6">
    <name type="scientific">Plakobranchus ocellatus</name>
    <dbReference type="NCBI Taxonomy" id="259542"/>
    <lineage>
        <taxon>Eukaryota</taxon>
        <taxon>Metazoa</taxon>
        <taxon>Spiralia</taxon>
        <taxon>Lophotrochozoa</taxon>
        <taxon>Mollusca</taxon>
        <taxon>Gastropoda</taxon>
        <taxon>Heterobranchia</taxon>
        <taxon>Euthyneura</taxon>
        <taxon>Panpulmonata</taxon>
        <taxon>Sacoglossa</taxon>
        <taxon>Placobranchoidea</taxon>
        <taxon>Plakobranchidae</taxon>
        <taxon>Plakobranchus</taxon>
    </lineage>
</organism>
<dbReference type="GO" id="GO:0005737">
    <property type="term" value="C:cytoplasm"/>
    <property type="evidence" value="ECO:0007669"/>
    <property type="project" value="TreeGrafter"/>
</dbReference>
<dbReference type="SMART" id="SM00364">
    <property type="entry name" value="LRR_BAC"/>
    <property type="match status" value="5"/>
</dbReference>
<feature type="region of interest" description="Disordered" evidence="3">
    <location>
        <begin position="603"/>
        <end position="722"/>
    </location>
</feature>
<feature type="compositionally biased region" description="Polar residues" evidence="3">
    <location>
        <begin position="1037"/>
        <end position="1055"/>
    </location>
</feature>
<dbReference type="Proteomes" id="UP000735302">
    <property type="component" value="Unassembled WGS sequence"/>
</dbReference>
<dbReference type="InterPro" id="IPR050216">
    <property type="entry name" value="LRR_domain-containing"/>
</dbReference>
<gene>
    <name evidence="5" type="ORF">PoB_001337600</name>
</gene>
<proteinExistence type="predicted"/>
<feature type="domain" description="Disease resistance R13L4/SHOC-2-like LRR" evidence="4">
    <location>
        <begin position="124"/>
        <end position="228"/>
    </location>
</feature>
<comment type="caution">
    <text evidence="5">The sequence shown here is derived from an EMBL/GenBank/DDBJ whole genome shotgun (WGS) entry which is preliminary data.</text>
</comment>
<accession>A0AAV3YHT4</accession>
<feature type="compositionally biased region" description="Polar residues" evidence="3">
    <location>
        <begin position="914"/>
        <end position="927"/>
    </location>
</feature>
<dbReference type="InterPro" id="IPR055414">
    <property type="entry name" value="LRR_R13L4/SHOC2-like"/>
</dbReference>
<feature type="region of interest" description="Disordered" evidence="3">
    <location>
        <begin position="394"/>
        <end position="479"/>
    </location>
</feature>
<dbReference type="EMBL" id="BLXT01001617">
    <property type="protein sequence ID" value="GFN86870.1"/>
    <property type="molecule type" value="Genomic_DNA"/>
</dbReference>
<dbReference type="Pfam" id="PF23598">
    <property type="entry name" value="LRR_14"/>
    <property type="match status" value="1"/>
</dbReference>
<dbReference type="PANTHER" id="PTHR48051">
    <property type="match status" value="1"/>
</dbReference>
<dbReference type="SMART" id="SM00369">
    <property type="entry name" value="LRR_TYP"/>
    <property type="match status" value="13"/>
</dbReference>
<evidence type="ECO:0000313" key="5">
    <source>
        <dbReference type="EMBL" id="GFN86870.1"/>
    </source>
</evidence>
<feature type="compositionally biased region" description="Basic residues" evidence="3">
    <location>
        <begin position="605"/>
        <end position="614"/>
    </location>
</feature>
<feature type="region of interest" description="Disordered" evidence="3">
    <location>
        <begin position="546"/>
        <end position="567"/>
    </location>
</feature>
<feature type="region of interest" description="Disordered" evidence="3">
    <location>
        <begin position="870"/>
        <end position="946"/>
    </location>
</feature>
<feature type="region of interest" description="Disordered" evidence="3">
    <location>
        <begin position="750"/>
        <end position="782"/>
    </location>
</feature>
<dbReference type="PANTHER" id="PTHR48051:SF1">
    <property type="entry name" value="RAS SUPPRESSOR PROTEIN 1"/>
    <property type="match status" value="1"/>
</dbReference>
<evidence type="ECO:0000256" key="2">
    <source>
        <dbReference type="ARBA" id="ARBA00022737"/>
    </source>
</evidence>
<evidence type="ECO:0000256" key="1">
    <source>
        <dbReference type="ARBA" id="ARBA00022614"/>
    </source>
</evidence>
<feature type="region of interest" description="Disordered" evidence="3">
    <location>
        <begin position="1"/>
        <end position="24"/>
    </location>
</feature>
<dbReference type="Gene3D" id="3.80.10.10">
    <property type="entry name" value="Ribonuclease Inhibitor"/>
    <property type="match status" value="2"/>
</dbReference>
<sequence>MPGVTMMRKAGSSPDHQPDKDQEAEKRLRLRVATNSKGHMEMNLQRRGLRQVPVQVFHMTGIHVLRLGHNHLDHLPMMISYLRSLRVLELSHNILVKLPETLVNCRRLTRLDVSYNRLYGLPRTVGGLKELRHLTLAGNVLDQLPQEVGQLSALRVLNLHGNRLWHLPPALEGLRHLARLDLGDNLLDNVPLVVTRITSLKALDLSRNRLAALPVDIDQLRGLVELNLSHNKFLTITSLLTSLTRLKYLSLAGNGLKFLPAQMDRLQNLEVLHLQANKLRHIPALASSLKYYNVSKNLLKSLTLEAMRNLVSLTATHNHLESAPRGVFKLRQLKFLYLDNNHIEELPSELGLLTELRVLSLANNDLRRLPHRAMLRLDKLASFNVKGNYKLTRRGDAMEEEDGENAQREDHQEKFTEIEGNGREVGKGSQRKNKKEKTVLTTKGKITFDDDTKQNGELKGGKNEHANDSEQEMRLHKTSPRTREHLDFTKGHHTSTFPRSSSKSHTYKEAYDSHASKIEKKASKRFSSIRSLKDLFFGRPKSKISKSVSHEGRASSINSETRATMRPSDSLRLPLNYHIEDIERGRDGTRSWTPRRFSFETRNSSLRRHSRWAPRKIENQYSPDNTLRRKPNSQYNIHHAHHPDDFHTDRSASYHYLNNSRIQSRSCETSPDLHNGDSDTRSYRQSQHSYPGQRHSSERYPKSYMHRESSETPGPFHPANSIPLQFKASQSWADQGYQDKRDYDFRFGESQHSGYESSSTGPSWHRWGRTVPASTQPSRDHSVREVYASFATETPYSVKRYQDGRKFLLPEHDFTSASEDGGYVSNLRSYRSEPALFYSDEEMDPFIASDAFQERRSHRRVHSSQESLFYQDFEAKSRGRRRNPGDYSPQQRHRGRSVSPMSDPQSHSHLDPMRSNSLTFLHSGNHQHFQHRGSPRSSQAASRVTDYVDCEDTPSSTAAPATTVRSRRIKDSFSQFDHILSTADAVEMTGQVELGSPRLTPVALQHGHFLMKKKPCDHPGMTRSKSLDSILDYSPRNTNISGQDAKHSTANSTQVGPDKASILEEVNDADTLPQKSVHRTDDQPWTTDYSLLGVCTHVETMLNKNLLRPGIRFNNSKGRSLSQKPAAENVRNTVHLDNKTGLKSGQVSDQLFKTIASGGGIDQNGSDFRSSAMEFSQPQTFTLTSEGGQFMSSGQPEIIVDVLPHAVRRNVNITMQLLTISPELLHKVQELNHFVSNIFSMGPLVYFYTDRPDVSLNSSATITVPAPPAVKGGHLIVLSVRRDNSCLPVSSGYRSGHTAATFTTWHFSGKIALIARAKCVADVPANNQCGADVGMATVLADHCEAADVLVDGCEAADVEVADDSVSSSDDLSMRSDGVNRCLEEKYTA</sequence>
<feature type="compositionally biased region" description="Polar residues" evidence="3">
    <location>
        <begin position="656"/>
        <end position="669"/>
    </location>
</feature>
<evidence type="ECO:0000256" key="3">
    <source>
        <dbReference type="SAM" id="MobiDB-lite"/>
    </source>
</evidence>
<keyword evidence="2" id="KW-0677">Repeat</keyword>
<dbReference type="InterPro" id="IPR032675">
    <property type="entry name" value="LRR_dom_sf"/>
</dbReference>
<dbReference type="SUPFAM" id="SSF52058">
    <property type="entry name" value="L domain-like"/>
    <property type="match status" value="2"/>
</dbReference>
<evidence type="ECO:0000313" key="6">
    <source>
        <dbReference type="Proteomes" id="UP000735302"/>
    </source>
</evidence>
<feature type="region of interest" description="Disordered" evidence="3">
    <location>
        <begin position="1037"/>
        <end position="1057"/>
    </location>
</feature>
<dbReference type="InterPro" id="IPR001611">
    <property type="entry name" value="Leu-rich_rpt"/>
</dbReference>
<dbReference type="Gene3D" id="2.60.220.30">
    <property type="match status" value="1"/>
</dbReference>
<keyword evidence="1" id="KW-0433">Leucine-rich repeat</keyword>
<dbReference type="PROSITE" id="PS51450">
    <property type="entry name" value="LRR"/>
    <property type="match status" value="5"/>
</dbReference>
<feature type="compositionally biased region" description="Basic and acidic residues" evidence="3">
    <location>
        <begin position="446"/>
        <end position="479"/>
    </location>
</feature>
<feature type="compositionally biased region" description="Basic and acidic residues" evidence="3">
    <location>
        <begin position="405"/>
        <end position="426"/>
    </location>
</feature>
<dbReference type="InterPro" id="IPR003591">
    <property type="entry name" value="Leu-rich_rpt_typical-subtyp"/>
</dbReference>
<feature type="compositionally biased region" description="Basic and acidic residues" evidence="3">
    <location>
        <begin position="642"/>
        <end position="652"/>
    </location>
</feature>
<keyword evidence="6" id="KW-1185">Reference proteome</keyword>
<feature type="compositionally biased region" description="Polar residues" evidence="3">
    <location>
        <begin position="750"/>
        <end position="762"/>
    </location>
</feature>
<protein>
    <submittedName>
        <fullName evidence="5">Leucine rich repeat protein</fullName>
    </submittedName>
</protein>
<reference evidence="5 6" key="1">
    <citation type="journal article" date="2021" name="Elife">
        <title>Chloroplast acquisition without the gene transfer in kleptoplastic sea slugs, Plakobranchus ocellatus.</title>
        <authorList>
            <person name="Maeda T."/>
            <person name="Takahashi S."/>
            <person name="Yoshida T."/>
            <person name="Shimamura S."/>
            <person name="Takaki Y."/>
            <person name="Nagai Y."/>
            <person name="Toyoda A."/>
            <person name="Suzuki Y."/>
            <person name="Arimoto A."/>
            <person name="Ishii H."/>
            <person name="Satoh N."/>
            <person name="Nishiyama T."/>
            <person name="Hasebe M."/>
            <person name="Maruyama T."/>
            <person name="Minagawa J."/>
            <person name="Obokata J."/>
            <person name="Shigenobu S."/>
        </authorList>
    </citation>
    <scope>NUCLEOTIDE SEQUENCE [LARGE SCALE GENOMIC DNA]</scope>
</reference>
<feature type="compositionally biased region" description="Basic and acidic residues" evidence="3">
    <location>
        <begin position="695"/>
        <end position="710"/>
    </location>
</feature>
<name>A0AAV3YHT4_9GAST</name>
<evidence type="ECO:0000259" key="4">
    <source>
        <dbReference type="Pfam" id="PF23598"/>
    </source>
</evidence>